<dbReference type="Gene3D" id="3.10.20.860">
    <property type="match status" value="1"/>
</dbReference>
<gene>
    <name evidence="1" type="ORF">WMG39_20570</name>
</gene>
<dbReference type="NCBIfam" id="TIGR03831">
    <property type="entry name" value="YgiT_finger"/>
    <property type="match status" value="1"/>
</dbReference>
<dbReference type="Proteomes" id="UP001384579">
    <property type="component" value="Unassembled WGS sequence"/>
</dbReference>
<reference evidence="1 2" key="1">
    <citation type="journal article" date="2020" name="Harmful Algae">
        <title>Molecular and morphological characterization of a novel dihydroanatoxin-a producing Microcoleus species (cyanobacteria) from the Russian River, California, USA.</title>
        <authorList>
            <person name="Conklin K.Y."/>
            <person name="Stancheva R."/>
            <person name="Otten T.G."/>
            <person name="Fadness R."/>
            <person name="Boyer G.L."/>
            <person name="Read B."/>
            <person name="Zhang X."/>
            <person name="Sheath R.G."/>
        </authorList>
    </citation>
    <scope>NUCLEOTIDE SEQUENCE [LARGE SCALE GENOMIC DNA]</scope>
    <source>
        <strain evidence="1 2">PTRS2</strain>
    </source>
</reference>
<sequence>MREIRCNACGSYRYEERKINYLYSYQGKYLLVPNTPVEICLDCGMIYYDAAVLK</sequence>
<organism evidence="1 2">
    <name type="scientific">Microcoleus anatoxicus PTRS2</name>
    <dbReference type="NCBI Taxonomy" id="2705321"/>
    <lineage>
        <taxon>Bacteria</taxon>
        <taxon>Bacillati</taxon>
        <taxon>Cyanobacteriota</taxon>
        <taxon>Cyanophyceae</taxon>
        <taxon>Oscillatoriophycideae</taxon>
        <taxon>Oscillatoriales</taxon>
        <taxon>Microcoleaceae</taxon>
        <taxon>Microcoleus</taxon>
        <taxon>Microcoleus anatoxicus</taxon>
    </lineage>
</organism>
<keyword evidence="2" id="KW-1185">Reference proteome</keyword>
<accession>A0ABU8YS57</accession>
<dbReference type="EMBL" id="JBBLXS010000321">
    <property type="protein sequence ID" value="MEK0187226.1"/>
    <property type="molecule type" value="Genomic_DNA"/>
</dbReference>
<comment type="caution">
    <text evidence="1">The sequence shown here is derived from an EMBL/GenBank/DDBJ whole genome shotgun (WGS) entry which is preliminary data.</text>
</comment>
<proteinExistence type="predicted"/>
<dbReference type="RefSeq" id="WP_340525675.1">
    <property type="nucleotide sequence ID" value="NZ_JBBLXS010000321.1"/>
</dbReference>
<protein>
    <submittedName>
        <fullName evidence="1">YgiT-type zinc finger protein</fullName>
    </submittedName>
</protein>
<dbReference type="InterPro" id="IPR022453">
    <property type="entry name" value="Znf_MqsA-type"/>
</dbReference>
<evidence type="ECO:0000313" key="2">
    <source>
        <dbReference type="Proteomes" id="UP001384579"/>
    </source>
</evidence>
<name>A0ABU8YS57_9CYAN</name>
<evidence type="ECO:0000313" key="1">
    <source>
        <dbReference type="EMBL" id="MEK0187226.1"/>
    </source>
</evidence>